<evidence type="ECO:0000313" key="3">
    <source>
        <dbReference type="EMBL" id="SEL26121.1"/>
    </source>
</evidence>
<keyword evidence="3" id="KW-0430">Lectin</keyword>
<reference evidence="4" key="1">
    <citation type="submission" date="2016-10" db="EMBL/GenBank/DDBJ databases">
        <authorList>
            <person name="Varghese N."/>
        </authorList>
    </citation>
    <scope>NUCLEOTIDE SEQUENCE [LARGE SCALE GENOMIC DNA]</scope>
    <source>
        <strain evidence="4">DSM 45096 / BCRC 16803 / CGMCC 4.1857 / CIP 109030 / JCM 12277 / KCTC 19219 / NBRC 100920 / 33214</strain>
    </source>
</reference>
<protein>
    <submittedName>
        <fullName evidence="3">Ricin-type beta-trefoil lectin domain-like</fullName>
    </submittedName>
</protein>
<dbReference type="Pfam" id="PF14200">
    <property type="entry name" value="RicinB_lectin_2"/>
    <property type="match status" value="1"/>
</dbReference>
<dbReference type="InterPro" id="IPR035992">
    <property type="entry name" value="Ricin_B-like_lectins"/>
</dbReference>
<sequence>MKRTNIIKSLGIAATTIGVLATATAPASASVPGTPMYRANIATNVDNFCVEVSGSSTADGAKVDTAPCSTVPANNQLWTFVYEKSSADGVTFYYNVVNYHSGKCLDLYQGGTSIGTLITQNTCNANNSQLWWFANNGYKIQDLVNLHAGWSLSDPDIAGASVKLDYNGGDYYYLGNLKGLN</sequence>
<feature type="chain" id="PRO_5010300215" evidence="1">
    <location>
        <begin position="30"/>
        <end position="181"/>
    </location>
</feature>
<keyword evidence="4" id="KW-1185">Reference proteome</keyword>
<feature type="domain" description="Ricin B lectin" evidence="2">
    <location>
        <begin position="74"/>
        <end position="149"/>
    </location>
</feature>
<dbReference type="GO" id="GO:0030246">
    <property type="term" value="F:carbohydrate binding"/>
    <property type="evidence" value="ECO:0007669"/>
    <property type="project" value="UniProtKB-KW"/>
</dbReference>
<dbReference type="Proteomes" id="UP000183015">
    <property type="component" value="Unassembled WGS sequence"/>
</dbReference>
<organism evidence="3 4">
    <name type="scientific">Streptacidiphilus jiangxiensis</name>
    <dbReference type="NCBI Taxonomy" id="235985"/>
    <lineage>
        <taxon>Bacteria</taxon>
        <taxon>Bacillati</taxon>
        <taxon>Actinomycetota</taxon>
        <taxon>Actinomycetes</taxon>
        <taxon>Kitasatosporales</taxon>
        <taxon>Streptomycetaceae</taxon>
        <taxon>Streptacidiphilus</taxon>
    </lineage>
</organism>
<gene>
    <name evidence="3" type="ORF">SAMN05414137_10743</name>
</gene>
<proteinExistence type="predicted"/>
<dbReference type="AlphaFoldDB" id="A0A1H7NRY1"/>
<dbReference type="PROSITE" id="PS50231">
    <property type="entry name" value="RICIN_B_LECTIN"/>
    <property type="match status" value="1"/>
</dbReference>
<evidence type="ECO:0000256" key="1">
    <source>
        <dbReference type="SAM" id="SignalP"/>
    </source>
</evidence>
<dbReference type="InterPro" id="IPR000772">
    <property type="entry name" value="Ricin_B_lectin"/>
</dbReference>
<evidence type="ECO:0000259" key="2">
    <source>
        <dbReference type="Pfam" id="PF14200"/>
    </source>
</evidence>
<dbReference type="EMBL" id="FOAZ01000007">
    <property type="protein sequence ID" value="SEL26121.1"/>
    <property type="molecule type" value="Genomic_DNA"/>
</dbReference>
<evidence type="ECO:0000313" key="4">
    <source>
        <dbReference type="Proteomes" id="UP000183015"/>
    </source>
</evidence>
<dbReference type="Gene3D" id="2.80.10.50">
    <property type="match status" value="1"/>
</dbReference>
<keyword evidence="1" id="KW-0732">Signal</keyword>
<accession>A0A1H7NRY1</accession>
<dbReference type="RefSeq" id="WP_042444899.1">
    <property type="nucleotide sequence ID" value="NZ_BBPN01000008.1"/>
</dbReference>
<name>A0A1H7NRY1_STRJI</name>
<dbReference type="SUPFAM" id="SSF50370">
    <property type="entry name" value="Ricin B-like lectins"/>
    <property type="match status" value="1"/>
</dbReference>
<dbReference type="CDD" id="cd00161">
    <property type="entry name" value="beta-trefoil_Ricin-like"/>
    <property type="match status" value="1"/>
</dbReference>
<dbReference type="OrthoDB" id="7594877at2"/>
<feature type="signal peptide" evidence="1">
    <location>
        <begin position="1"/>
        <end position="29"/>
    </location>
</feature>